<dbReference type="EMBL" id="BAABZQ010000001">
    <property type="protein sequence ID" value="GAA6502009.1"/>
    <property type="molecule type" value="Genomic_DNA"/>
</dbReference>
<dbReference type="InterPro" id="IPR051312">
    <property type="entry name" value="Diverse_Substr_Oxidored"/>
</dbReference>
<dbReference type="PANTHER" id="PTHR42659">
    <property type="entry name" value="XANTHINE DEHYDROGENASE SUBUNIT C-RELATED"/>
    <property type="match status" value="1"/>
</dbReference>
<evidence type="ECO:0000256" key="2">
    <source>
        <dbReference type="ARBA" id="ARBA00023002"/>
    </source>
</evidence>
<name>A0ABQ0BZQ2_9FIRM</name>
<dbReference type="RefSeq" id="WP_227209836.1">
    <property type="nucleotide sequence ID" value="NZ_BAABZQ010000001.1"/>
</dbReference>
<dbReference type="InterPro" id="IPR016167">
    <property type="entry name" value="FAD-bd_PCMH_sub1"/>
</dbReference>
<feature type="domain" description="FAD-binding PCMH-type" evidence="3">
    <location>
        <begin position="1"/>
        <end position="174"/>
    </location>
</feature>
<dbReference type="InterPro" id="IPR016166">
    <property type="entry name" value="FAD-bd_PCMH"/>
</dbReference>
<keyword evidence="2" id="KW-0560">Oxidoreductase</keyword>
<dbReference type="PANTHER" id="PTHR42659:SF9">
    <property type="entry name" value="XANTHINE DEHYDROGENASE FAD-BINDING SUBUNIT XDHB-RELATED"/>
    <property type="match status" value="1"/>
</dbReference>
<evidence type="ECO:0000256" key="1">
    <source>
        <dbReference type="ARBA" id="ARBA00022630"/>
    </source>
</evidence>
<comment type="caution">
    <text evidence="4">The sequence shown here is derived from an EMBL/GenBank/DDBJ whole genome shotgun (WGS) entry which is preliminary data.</text>
</comment>
<evidence type="ECO:0000259" key="3">
    <source>
        <dbReference type="PROSITE" id="PS51387"/>
    </source>
</evidence>
<accession>A0ABQ0BZQ2</accession>
<dbReference type="Proteomes" id="UP001600941">
    <property type="component" value="Unassembled WGS sequence"/>
</dbReference>
<dbReference type="Gene3D" id="3.30.465.10">
    <property type="match status" value="1"/>
</dbReference>
<dbReference type="SUPFAM" id="SSF56176">
    <property type="entry name" value="FAD-binding/transporter-associated domain-like"/>
    <property type="match status" value="1"/>
</dbReference>
<sequence length="302" mass="33757">MSTEYLQPKSWGELKEDLQRLTEKSVILAGGTDLMPKIRSGKKEPNLYLSLCRMEELKAIERQGEWLKIGAMAAHTQASEDPFIRKYFTALAMACSQIGSQQIRNKGTLGGSLANASPAGDIMPCIFLYGGKIEILGENGIRSVDAESFLLENGCTLLGRNELITSILLPLEEERKSCFVKLGSRREVTIAQISLCISWKEEDNEKKDMKGFIGAVDIRPVEFEKAYLLGENSEESREEAAAWLADKIRGIRSNRTKESKLKITEAEKLYKERAVKGIVFDAADWIERESTFHTGKKGEGKL</sequence>
<dbReference type="Pfam" id="PF00941">
    <property type="entry name" value="FAD_binding_5"/>
    <property type="match status" value="1"/>
</dbReference>
<gene>
    <name evidence="4" type="ORF">K340107D12_48250</name>
</gene>
<dbReference type="InterPro" id="IPR036318">
    <property type="entry name" value="FAD-bd_PCMH-like_sf"/>
</dbReference>
<protein>
    <recommendedName>
        <fullName evidence="3">FAD-binding PCMH-type domain-containing protein</fullName>
    </recommendedName>
</protein>
<evidence type="ECO:0000313" key="5">
    <source>
        <dbReference type="Proteomes" id="UP001600941"/>
    </source>
</evidence>
<keyword evidence="5" id="KW-1185">Reference proteome</keyword>
<dbReference type="PROSITE" id="PS51387">
    <property type="entry name" value="FAD_PCMH"/>
    <property type="match status" value="1"/>
</dbReference>
<dbReference type="InterPro" id="IPR016169">
    <property type="entry name" value="FAD-bd_PCMH_sub2"/>
</dbReference>
<dbReference type="Gene3D" id="3.30.390.50">
    <property type="entry name" value="CO dehydrogenase flavoprotein, C-terminal domain"/>
    <property type="match status" value="1"/>
</dbReference>
<dbReference type="Gene3D" id="3.30.43.10">
    <property type="entry name" value="Uridine Diphospho-n-acetylenolpyruvylglucosamine Reductase, domain 2"/>
    <property type="match status" value="1"/>
</dbReference>
<keyword evidence="1" id="KW-0285">Flavoprotein</keyword>
<organism evidence="4 5">
    <name type="scientific">Blautia parvula</name>
    <dbReference type="NCBI Taxonomy" id="2877527"/>
    <lineage>
        <taxon>Bacteria</taxon>
        <taxon>Bacillati</taxon>
        <taxon>Bacillota</taxon>
        <taxon>Clostridia</taxon>
        <taxon>Lachnospirales</taxon>
        <taxon>Lachnospiraceae</taxon>
        <taxon>Blautia</taxon>
    </lineage>
</organism>
<dbReference type="InterPro" id="IPR002346">
    <property type="entry name" value="Mopterin_DH_FAD-bd"/>
</dbReference>
<evidence type="ECO:0000313" key="4">
    <source>
        <dbReference type="EMBL" id="GAA6502009.1"/>
    </source>
</evidence>
<proteinExistence type="predicted"/>
<reference evidence="4 5" key="1">
    <citation type="submission" date="2024-04" db="EMBL/GenBank/DDBJ databases">
        <title>Defined microbial consortia suppress multidrug-resistant proinflammatory Enterobacteriaceae via ecological control.</title>
        <authorList>
            <person name="Furuichi M."/>
            <person name="Kawaguchi T."/>
            <person name="Pust M."/>
            <person name="Yasuma K."/>
            <person name="Plichta D."/>
            <person name="Hasegawa N."/>
            <person name="Ohya T."/>
            <person name="Bhattarai S."/>
            <person name="Sasajima S."/>
            <person name="Aoto Y."/>
            <person name="Tuganbaev T."/>
            <person name="Yaginuma M."/>
            <person name="Ueda M."/>
            <person name="Okahashi N."/>
            <person name="Amafuji K."/>
            <person name="Kiridooshi Y."/>
            <person name="Sugita K."/>
            <person name="Strazar M."/>
            <person name="Skelly A."/>
            <person name="Suda W."/>
            <person name="Hattori M."/>
            <person name="Nakamoto N."/>
            <person name="Caballero S."/>
            <person name="Norman J."/>
            <person name="Olle B."/>
            <person name="Tanoue T."/>
            <person name="Arita M."/>
            <person name="Bucci V."/>
            <person name="Atarashi K."/>
            <person name="Xavier R."/>
            <person name="Honda K."/>
        </authorList>
    </citation>
    <scope>NUCLEOTIDE SEQUENCE [LARGE SCALE GENOMIC DNA]</scope>
    <source>
        <strain evidence="5">k34-0107-D12</strain>
    </source>
</reference>